<keyword evidence="2" id="KW-0963">Cytoplasm</keyword>
<dbReference type="PANTHER" id="PTHR12839">
    <property type="entry name" value="NONSENSE-MEDIATED MRNA DECAY PROTEIN 2 UP-FRAMESHIFT SUPPRESSOR 2"/>
    <property type="match status" value="1"/>
</dbReference>
<reference evidence="5" key="1">
    <citation type="submission" date="2023-02" db="EMBL/GenBank/DDBJ databases">
        <title>Identification and recombinant expression of a fungal hydrolase from Papiliotrema laurentii that hydrolyzes apple cutin and clears colloidal polyester polyurethane.</title>
        <authorList>
            <consortium name="DOE Joint Genome Institute"/>
            <person name="Roman V.A."/>
            <person name="Bojanowski C."/>
            <person name="Crable B.R."/>
            <person name="Wagner D.N."/>
            <person name="Hung C.S."/>
            <person name="Nadeau L.J."/>
            <person name="Schratz L."/>
            <person name="Haridas S."/>
            <person name="Pangilinan J."/>
            <person name="Lipzen A."/>
            <person name="Na H."/>
            <person name="Yan M."/>
            <person name="Ng V."/>
            <person name="Grigoriev I.V."/>
            <person name="Spatafora J.W."/>
            <person name="Barlow D."/>
            <person name="Biffinger J."/>
            <person name="Kelley-Loughnane N."/>
            <person name="Varaljay V.A."/>
            <person name="Crookes-Goodson W.J."/>
        </authorList>
    </citation>
    <scope>NUCLEOTIDE SEQUENCE</scope>
    <source>
        <strain evidence="5">5307AH</strain>
    </source>
</reference>
<dbReference type="InterPro" id="IPR007193">
    <property type="entry name" value="Upf2/Nmd2_C"/>
</dbReference>
<dbReference type="EMBL" id="JAODAN010000008">
    <property type="protein sequence ID" value="KAK1922639.1"/>
    <property type="molecule type" value="Genomic_DNA"/>
</dbReference>
<feature type="region of interest" description="Disordered" evidence="3">
    <location>
        <begin position="995"/>
        <end position="1019"/>
    </location>
</feature>
<proteinExistence type="predicted"/>
<evidence type="ECO:0000313" key="5">
    <source>
        <dbReference type="EMBL" id="KAK1922639.1"/>
    </source>
</evidence>
<accession>A0AAD9CV56</accession>
<dbReference type="InterPro" id="IPR016024">
    <property type="entry name" value="ARM-type_fold"/>
</dbReference>
<dbReference type="GO" id="GO:0005737">
    <property type="term" value="C:cytoplasm"/>
    <property type="evidence" value="ECO:0007669"/>
    <property type="project" value="UniProtKB-SubCell"/>
</dbReference>
<dbReference type="Gene3D" id="4.10.80.160">
    <property type="match status" value="1"/>
</dbReference>
<feature type="compositionally biased region" description="Basic and acidic residues" evidence="3">
    <location>
        <begin position="382"/>
        <end position="404"/>
    </location>
</feature>
<feature type="region of interest" description="Disordered" evidence="3">
    <location>
        <begin position="896"/>
        <end position="940"/>
    </location>
</feature>
<gene>
    <name evidence="5" type="ORF">DB88DRAFT_495804</name>
</gene>
<dbReference type="FunFam" id="1.25.40.180:FF:000037">
    <property type="entry name" value="Nonsense-mediated mRNA decay factor (Upf2)"/>
    <property type="match status" value="1"/>
</dbReference>
<comment type="subcellular location">
    <subcellularLocation>
        <location evidence="1">Cytoplasm</location>
    </subcellularLocation>
</comment>
<keyword evidence="6" id="KW-1185">Reference proteome</keyword>
<evidence type="ECO:0000259" key="4">
    <source>
        <dbReference type="SMART" id="SM00543"/>
    </source>
</evidence>
<dbReference type="InterPro" id="IPR003890">
    <property type="entry name" value="MIF4G-like_typ-3"/>
</dbReference>
<feature type="compositionally biased region" description="Acidic residues" evidence="3">
    <location>
        <begin position="915"/>
        <end position="940"/>
    </location>
</feature>
<feature type="domain" description="MIF4G" evidence="4">
    <location>
        <begin position="458"/>
        <end position="647"/>
    </location>
</feature>
<feature type="region of interest" description="Disordered" evidence="3">
    <location>
        <begin position="362"/>
        <end position="452"/>
    </location>
</feature>
<feature type="compositionally biased region" description="Low complexity" evidence="3">
    <location>
        <begin position="418"/>
        <end position="431"/>
    </location>
</feature>
<dbReference type="Gene3D" id="1.25.40.180">
    <property type="match status" value="3"/>
</dbReference>
<dbReference type="Proteomes" id="UP001182556">
    <property type="component" value="Unassembled WGS sequence"/>
</dbReference>
<protein>
    <submittedName>
        <fullName evidence="5">Armadillo-type protein</fullName>
    </submittedName>
</protein>
<feature type="domain" description="MIF4G" evidence="4">
    <location>
        <begin position="661"/>
        <end position="870"/>
    </location>
</feature>
<sequence length="1096" mass="123230">MSNADYNAKYDRRKSLRDKVETYWLEEPRRPAGSLDSSLKRHTTLLNRLKSSLLVGPADALIKEIDGLTLTKYLEEIAAAIVEGASKGKGDAEVAVDVIVHLHTRLTPNFLPLVLAPLTAALAPAPASKDGEKDDKERIARQRVILRIVAELGLISAWPEGIKKGAGEVGKILQTLMSNDPQYNNLPLPTTFLRSFGRTYLGPAPNTQEALADGVEELVPKEIQAKMRQLFVGYFEGASKTLIKGQHRLLEQDKRNHEAYIKSGEIFEDRQQAYEKMTKAVERLTAGVQSLSELLGLPMPALPTAASLAKSGLQIVEGQSSFTVREDGAVPGGIWDDDEERRFYEEILDLKQVVPASLLGLKEEKGSADGESGGSAETTAEADAKRKQDEEDIRRQLEQMEHAPDAGSQAVPMERAASDATAASPAVVSDPLPEEDEGPAPTDGAEDDGMQSGPAARLNVLFAALPEAVNREMIDKLAVEFASLNSKAARRRLVRFIGAVPKNRTDLLPHYARFVATLDPYMPDVGAGVLEILEEELRYLQRKRHVRELDSVRLKNVRFYGELAKFKVAKPYAILHVLKVFLDDFKFNIENIANLLENCGRFLLRYEGTAKTAKDMVELMRRKQSNSHLDQRHNVMLENAFYMCNPPERVVREVVQLSPMQSFIQHLLHDVLAKRTLDKVTKLLRKLHWEDQEVYDYLISSFTEVWEVRYSNIPFLAAMVYDLQKYHPEFSVIVVDQVMEDIRTGMEENIFKHNQRRIASIRYLGELYMYRVINATVIFDIFWSLISFGHGEGLPTPGRDSPIDSVDDFFRVRLVCTLLETCGACFDRGSSKRKLDQFLVVFQLYILCKSEIPMDVDFMLNDTFDVLRPKVQRLKTFAEAAAAVDTLLADQAQRIDDAASDDGSEDGDRSPVRDGDEEEDAAVAPTEDDPTLEEEQEDEVVLIREQRVKDEMDQEAEGDFDREFARMLTDTTDVRRAERKAAPIFDTAVPLIKKRHGQPTAHEASNAPSPQDNATGGMHFTLLSKKGNKQQLRNLDIPLDSAIAVNSMSHQQRNKAEQEQLKRLVLQNERRQEKSELLSIQEDARQKGIRLRFVPS</sequence>
<evidence type="ECO:0000256" key="2">
    <source>
        <dbReference type="ARBA" id="ARBA00022490"/>
    </source>
</evidence>
<dbReference type="GO" id="GO:0035145">
    <property type="term" value="C:exon-exon junction complex"/>
    <property type="evidence" value="ECO:0007669"/>
    <property type="project" value="TreeGrafter"/>
</dbReference>
<feature type="compositionally biased region" description="Acidic residues" evidence="3">
    <location>
        <begin position="432"/>
        <end position="449"/>
    </location>
</feature>
<evidence type="ECO:0000256" key="3">
    <source>
        <dbReference type="SAM" id="MobiDB-lite"/>
    </source>
</evidence>
<dbReference type="Pfam" id="PF04050">
    <property type="entry name" value="Upf2"/>
    <property type="match status" value="1"/>
</dbReference>
<dbReference type="SMART" id="SM00543">
    <property type="entry name" value="MIF4G"/>
    <property type="match status" value="2"/>
</dbReference>
<evidence type="ECO:0000256" key="1">
    <source>
        <dbReference type="ARBA" id="ARBA00004496"/>
    </source>
</evidence>
<evidence type="ECO:0000313" key="6">
    <source>
        <dbReference type="Proteomes" id="UP001182556"/>
    </source>
</evidence>
<name>A0AAD9CV56_PAPLA</name>
<dbReference type="GO" id="GO:0003723">
    <property type="term" value="F:RNA binding"/>
    <property type="evidence" value="ECO:0007669"/>
    <property type="project" value="InterPro"/>
</dbReference>
<dbReference type="PANTHER" id="PTHR12839:SF7">
    <property type="entry name" value="REGULATOR OF NONSENSE TRANSCRIPTS 2"/>
    <property type="match status" value="1"/>
</dbReference>
<dbReference type="InterPro" id="IPR039762">
    <property type="entry name" value="Nmd2/UPF2"/>
</dbReference>
<organism evidence="5 6">
    <name type="scientific">Papiliotrema laurentii</name>
    <name type="common">Cryptococcus laurentii</name>
    <dbReference type="NCBI Taxonomy" id="5418"/>
    <lineage>
        <taxon>Eukaryota</taxon>
        <taxon>Fungi</taxon>
        <taxon>Dikarya</taxon>
        <taxon>Basidiomycota</taxon>
        <taxon>Agaricomycotina</taxon>
        <taxon>Tremellomycetes</taxon>
        <taxon>Tremellales</taxon>
        <taxon>Rhynchogastremaceae</taxon>
        <taxon>Papiliotrema</taxon>
    </lineage>
</organism>
<dbReference type="GO" id="GO:0000184">
    <property type="term" value="P:nuclear-transcribed mRNA catabolic process, nonsense-mediated decay"/>
    <property type="evidence" value="ECO:0007669"/>
    <property type="project" value="InterPro"/>
</dbReference>
<comment type="caution">
    <text evidence="5">The sequence shown here is derived from an EMBL/GenBank/DDBJ whole genome shotgun (WGS) entry which is preliminary data.</text>
</comment>
<dbReference type="SUPFAM" id="SSF48371">
    <property type="entry name" value="ARM repeat"/>
    <property type="match status" value="2"/>
</dbReference>
<dbReference type="Pfam" id="PF02854">
    <property type="entry name" value="MIF4G"/>
    <property type="match status" value="2"/>
</dbReference>
<dbReference type="AlphaFoldDB" id="A0AAD9CV56"/>